<accession>A0A3E1K7S8</accession>
<dbReference type="Pfam" id="PF01965">
    <property type="entry name" value="DJ-1_PfpI"/>
    <property type="match status" value="1"/>
</dbReference>
<organism evidence="3 4">
    <name type="scientific">Wenzhouxiangella sediminis</name>
    <dbReference type="NCBI Taxonomy" id="1792836"/>
    <lineage>
        <taxon>Bacteria</taxon>
        <taxon>Pseudomonadati</taxon>
        <taxon>Pseudomonadota</taxon>
        <taxon>Gammaproteobacteria</taxon>
        <taxon>Chromatiales</taxon>
        <taxon>Wenzhouxiangellaceae</taxon>
        <taxon>Wenzhouxiangella</taxon>
    </lineage>
</organism>
<dbReference type="AlphaFoldDB" id="A0A3E1K7S8"/>
<dbReference type="InterPro" id="IPR006287">
    <property type="entry name" value="DJ-1"/>
</dbReference>
<evidence type="ECO:0000259" key="2">
    <source>
        <dbReference type="Pfam" id="PF01965"/>
    </source>
</evidence>
<feature type="domain" description="DJ-1/PfpI" evidence="2">
    <location>
        <begin position="3"/>
        <end position="162"/>
    </location>
</feature>
<dbReference type="Gene3D" id="3.40.50.880">
    <property type="match status" value="1"/>
</dbReference>
<dbReference type="PANTHER" id="PTHR48094">
    <property type="entry name" value="PROTEIN/NUCLEIC ACID DEGLYCASE DJ-1-RELATED"/>
    <property type="match status" value="1"/>
</dbReference>
<evidence type="ECO:0000256" key="1">
    <source>
        <dbReference type="ARBA" id="ARBA00022737"/>
    </source>
</evidence>
<dbReference type="RefSeq" id="WP_116651033.1">
    <property type="nucleotide sequence ID" value="NZ_QUZK01000040.1"/>
</dbReference>
<sequence length="187" mass="20114">MTRVLIPIAEGSEELEAVTMIDLFRRAGFEVTVAGLAAGPVRASRDTVIVPDARLDEVADRRFDLVALPGGLPGAKRLAESEVLAAVLRRQHDENRWLAAICAAPQVLARHGLLAGCRATSFPGALEGFEDVERVDEAIVVDGRIVTSQGPGTAMDFALELIGLCADRETRDRVEQGLQRPAAHRRG</sequence>
<dbReference type="PANTHER" id="PTHR48094:SF12">
    <property type="entry name" value="PARKINSON DISEASE PROTEIN 7 HOMOLOG"/>
    <property type="match status" value="1"/>
</dbReference>
<dbReference type="GO" id="GO:0005737">
    <property type="term" value="C:cytoplasm"/>
    <property type="evidence" value="ECO:0007669"/>
    <property type="project" value="UniProtKB-ARBA"/>
</dbReference>
<protein>
    <submittedName>
        <fullName evidence="3">DJ-1/PfpI family protein</fullName>
    </submittedName>
</protein>
<dbReference type="SUPFAM" id="SSF52317">
    <property type="entry name" value="Class I glutamine amidotransferase-like"/>
    <property type="match status" value="1"/>
</dbReference>
<dbReference type="OrthoDB" id="9803764at2"/>
<dbReference type="InterPro" id="IPR002818">
    <property type="entry name" value="DJ-1/PfpI"/>
</dbReference>
<dbReference type="CDD" id="cd03135">
    <property type="entry name" value="GATase1_DJ-1"/>
    <property type="match status" value="1"/>
</dbReference>
<name>A0A3E1K7S8_9GAMM</name>
<dbReference type="InterPro" id="IPR029062">
    <property type="entry name" value="Class_I_gatase-like"/>
</dbReference>
<keyword evidence="4" id="KW-1185">Reference proteome</keyword>
<keyword evidence="1" id="KW-0677">Repeat</keyword>
<gene>
    <name evidence="3" type="ORF">DZC52_10120</name>
</gene>
<dbReference type="NCBIfam" id="TIGR01383">
    <property type="entry name" value="not_thiJ"/>
    <property type="match status" value="1"/>
</dbReference>
<dbReference type="FunFam" id="3.40.50.880:FF:000015">
    <property type="entry name" value="Protein DJ-1 homolog C"/>
    <property type="match status" value="1"/>
</dbReference>
<dbReference type="EMBL" id="QUZK01000040">
    <property type="protein sequence ID" value="RFF30003.1"/>
    <property type="molecule type" value="Genomic_DNA"/>
</dbReference>
<evidence type="ECO:0000313" key="4">
    <source>
        <dbReference type="Proteomes" id="UP000260351"/>
    </source>
</evidence>
<comment type="caution">
    <text evidence="3">The sequence shown here is derived from an EMBL/GenBank/DDBJ whole genome shotgun (WGS) entry which is preliminary data.</text>
</comment>
<reference evidence="3 4" key="1">
    <citation type="submission" date="2018-08" db="EMBL/GenBank/DDBJ databases">
        <title>Wenzhouxiangella salilacus sp. nov., a novel bacterium isolated from a saline lake in Xinjiang Province, China.</title>
        <authorList>
            <person name="Han S."/>
        </authorList>
    </citation>
    <scope>NUCLEOTIDE SEQUENCE [LARGE SCALE GENOMIC DNA]</scope>
    <source>
        <strain evidence="3 4">XDB06</strain>
    </source>
</reference>
<dbReference type="Proteomes" id="UP000260351">
    <property type="component" value="Unassembled WGS sequence"/>
</dbReference>
<proteinExistence type="predicted"/>
<evidence type="ECO:0000313" key="3">
    <source>
        <dbReference type="EMBL" id="RFF30003.1"/>
    </source>
</evidence>
<dbReference type="InterPro" id="IPR050325">
    <property type="entry name" value="Prot/Nucl_acid_deglycase"/>
</dbReference>